<evidence type="ECO:0000313" key="3">
    <source>
        <dbReference type="Proteomes" id="UP001428817"/>
    </source>
</evidence>
<dbReference type="Gene3D" id="3.40.50.720">
    <property type="entry name" value="NAD(P)-binding Rossmann-like Domain"/>
    <property type="match status" value="1"/>
</dbReference>
<organism evidence="2 3">
    <name type="scientific">Pseudonocardia eucalypti</name>
    <dbReference type="NCBI Taxonomy" id="648755"/>
    <lineage>
        <taxon>Bacteria</taxon>
        <taxon>Bacillati</taxon>
        <taxon>Actinomycetota</taxon>
        <taxon>Actinomycetes</taxon>
        <taxon>Pseudonocardiales</taxon>
        <taxon>Pseudonocardiaceae</taxon>
        <taxon>Pseudonocardia</taxon>
    </lineage>
</organism>
<dbReference type="Pfam" id="PF13561">
    <property type="entry name" value="adh_short_C2"/>
    <property type="match status" value="1"/>
</dbReference>
<dbReference type="EMBL" id="BAABJP010000010">
    <property type="protein sequence ID" value="GAA5156254.1"/>
    <property type="molecule type" value="Genomic_DNA"/>
</dbReference>
<protein>
    <submittedName>
        <fullName evidence="2">SDR family oxidoreductase</fullName>
    </submittedName>
</protein>
<dbReference type="RefSeq" id="WP_185064183.1">
    <property type="nucleotide sequence ID" value="NZ_BAABJP010000010.1"/>
</dbReference>
<evidence type="ECO:0000313" key="2">
    <source>
        <dbReference type="EMBL" id="GAA5156254.1"/>
    </source>
</evidence>
<dbReference type="SUPFAM" id="SSF51735">
    <property type="entry name" value="NAD(P)-binding Rossmann-fold domains"/>
    <property type="match status" value="1"/>
</dbReference>
<reference evidence="3" key="1">
    <citation type="journal article" date="2019" name="Int. J. Syst. Evol. Microbiol.">
        <title>The Global Catalogue of Microorganisms (GCM) 10K type strain sequencing project: providing services to taxonomists for standard genome sequencing and annotation.</title>
        <authorList>
            <consortium name="The Broad Institute Genomics Platform"/>
            <consortium name="The Broad Institute Genome Sequencing Center for Infectious Disease"/>
            <person name="Wu L."/>
            <person name="Ma J."/>
        </authorList>
    </citation>
    <scope>NUCLEOTIDE SEQUENCE [LARGE SCALE GENOMIC DNA]</scope>
    <source>
        <strain evidence="3">JCM 18303</strain>
    </source>
</reference>
<dbReference type="Proteomes" id="UP001428817">
    <property type="component" value="Unassembled WGS sequence"/>
</dbReference>
<evidence type="ECO:0000256" key="1">
    <source>
        <dbReference type="ARBA" id="ARBA00006484"/>
    </source>
</evidence>
<dbReference type="InterPro" id="IPR050259">
    <property type="entry name" value="SDR"/>
</dbReference>
<dbReference type="PANTHER" id="PTHR42879">
    <property type="entry name" value="3-OXOACYL-(ACYL-CARRIER-PROTEIN) REDUCTASE"/>
    <property type="match status" value="1"/>
</dbReference>
<keyword evidence="3" id="KW-1185">Reference proteome</keyword>
<name>A0ABP9Q8L5_9PSEU</name>
<dbReference type="PRINTS" id="PR00081">
    <property type="entry name" value="GDHRDH"/>
</dbReference>
<sequence>MDLGIAGRNAVVCASTAGLGEATARALAAEGASVVVSGRREERARAIAAELPGAVPVAVDLTAPNGPETLLAAARDAFADRIDILVLNGPGPRPGTASGMTADDSARAVHDLLLVHQKLINAVLPGMRERGWGRIVAIGSSGVVQPLPGLALSNIGRSALAAYLKSLSVDVAGDGVTVNLVLPGRIHTDRTDVIDSAAAERTGVTLEQARAASAKGIPAGRYGSPAEFGAVAAFLCGAPASYVTGTALRCDGGLVGVL</sequence>
<dbReference type="InterPro" id="IPR002347">
    <property type="entry name" value="SDR_fam"/>
</dbReference>
<proteinExistence type="inferred from homology"/>
<accession>A0ABP9Q8L5</accession>
<dbReference type="InterPro" id="IPR036291">
    <property type="entry name" value="NAD(P)-bd_dom_sf"/>
</dbReference>
<comment type="similarity">
    <text evidence="1">Belongs to the short-chain dehydrogenases/reductases (SDR) family.</text>
</comment>
<gene>
    <name evidence="2" type="ORF">GCM10023321_31680</name>
</gene>
<dbReference type="PANTHER" id="PTHR42879:SF6">
    <property type="entry name" value="NADPH-DEPENDENT REDUCTASE BACG"/>
    <property type="match status" value="1"/>
</dbReference>
<comment type="caution">
    <text evidence="2">The sequence shown here is derived from an EMBL/GenBank/DDBJ whole genome shotgun (WGS) entry which is preliminary data.</text>
</comment>